<evidence type="ECO:0000256" key="13">
    <source>
        <dbReference type="ARBA" id="ARBA00023228"/>
    </source>
</evidence>
<comment type="function">
    <text evidence="21">Receptor for CM101, a polysaccharide produced by group B Streptococcus with antipathoangiogenic properties.</text>
</comment>
<evidence type="ECO:0000256" key="21">
    <source>
        <dbReference type="ARBA" id="ARBA00056891"/>
    </source>
</evidence>
<evidence type="ECO:0000256" key="2">
    <source>
        <dbReference type="ARBA" id="ARBA00004554"/>
    </source>
</evidence>
<sequence length="486" mass="53880">MSRNMETEGNCECDPSPGWKFWKRRRYVVAFLGFFGFFNIYALRANLSIAIVAMTENKTIVVDNETTVYVKEFDWDSKIQGYVLSSFFYGYITTQLFGGWFAMKVGGKNLFGIGVGGTAFMTVITPFVANISVYLLIAVRILEGICEGFTYPSIHAIWSQWAPPYERSRLATLAFGGAYVGTVVAMPTCALLADKLGWSYIFYVYGGIGLLWYLLWQLIVSTKPSEDPRISTAELNYITKSLGTVVAKEVKHPWKSIFSSTAVWAIVVAHTTENWGFYTLLTQLPKYMKDILNYDLASTGYMTAIPYLAMSIVLPICGQLADWLLIKNIFSITTVRKLFNCLAFLAQTVFMISASYATSAPVALACLTAATGLGSFAIAGWSVNYLDVAPQHASVLMGIGNTVATLPGILSPILSGYIVTTPTREEWRIIFYVTGAVYLFGSIFYAIFADGELQPWAAESQTLKSKTEKSKEDLNGIENGTFKYEL</sequence>
<keyword evidence="14" id="KW-0968">Cytoplasmic vesicle</keyword>
<evidence type="ECO:0000256" key="24">
    <source>
        <dbReference type="ARBA" id="ARBA00081195"/>
    </source>
</evidence>
<evidence type="ECO:0000256" key="26">
    <source>
        <dbReference type="SAM" id="Phobius"/>
    </source>
</evidence>
<dbReference type="GO" id="GO:0016323">
    <property type="term" value="C:basolateral plasma membrane"/>
    <property type="evidence" value="ECO:0007669"/>
    <property type="project" value="UniProtKB-SubCell"/>
</dbReference>
<keyword evidence="7 26" id="KW-0812">Transmembrane</keyword>
<evidence type="ECO:0000313" key="29">
    <source>
        <dbReference type="Proteomes" id="UP001431783"/>
    </source>
</evidence>
<evidence type="ECO:0000256" key="16">
    <source>
        <dbReference type="ARBA" id="ARBA00050554"/>
    </source>
</evidence>
<dbReference type="PANTHER" id="PTHR11662">
    <property type="entry name" value="SOLUTE CARRIER FAMILY 17"/>
    <property type="match status" value="1"/>
</dbReference>
<evidence type="ECO:0000256" key="14">
    <source>
        <dbReference type="ARBA" id="ARBA00023329"/>
    </source>
</evidence>
<dbReference type="GO" id="GO:0046942">
    <property type="term" value="P:carboxylic acid transport"/>
    <property type="evidence" value="ECO:0007669"/>
    <property type="project" value="UniProtKB-ARBA"/>
</dbReference>
<dbReference type="SUPFAM" id="SSF103473">
    <property type="entry name" value="MFS general substrate transporter"/>
    <property type="match status" value="1"/>
</dbReference>
<evidence type="ECO:0000256" key="19">
    <source>
        <dbReference type="ARBA" id="ARBA00051447"/>
    </source>
</evidence>
<comment type="catalytic activity">
    <reaction evidence="17">
        <text>N-acetylneuraminate(in) + H(+)(in) = N-acetylneuraminate(out) + H(+)(out)</text>
        <dbReference type="Rhea" id="RHEA:28987"/>
        <dbReference type="ChEBI" id="CHEBI:15378"/>
        <dbReference type="ChEBI" id="CHEBI:35418"/>
    </reaction>
    <physiologicalReaction direction="right-to-left" evidence="17">
        <dbReference type="Rhea" id="RHEA:28989"/>
    </physiologicalReaction>
</comment>
<evidence type="ECO:0000256" key="22">
    <source>
        <dbReference type="ARBA" id="ARBA00069713"/>
    </source>
</evidence>
<dbReference type="Gene3D" id="1.20.1250.20">
    <property type="entry name" value="MFS general substrate transporter like domains"/>
    <property type="match status" value="2"/>
</dbReference>
<dbReference type="PROSITE" id="PS50850">
    <property type="entry name" value="MFS"/>
    <property type="match status" value="1"/>
</dbReference>
<comment type="catalytic activity">
    <reaction evidence="15">
        <text>2 nitrate(out) + H(+)(out) = 2 nitrate(in) + H(+)(in)</text>
        <dbReference type="Rhea" id="RHEA:71539"/>
        <dbReference type="ChEBI" id="CHEBI:15378"/>
        <dbReference type="ChEBI" id="CHEBI:17632"/>
    </reaction>
    <physiologicalReaction direction="left-to-right" evidence="15">
        <dbReference type="Rhea" id="RHEA:71540"/>
    </physiologicalReaction>
</comment>
<evidence type="ECO:0000256" key="17">
    <source>
        <dbReference type="ARBA" id="ARBA00050625"/>
    </source>
</evidence>
<comment type="catalytic activity">
    <reaction evidence="19">
        <text>L-glutamate(out) = L-glutamate(in)</text>
        <dbReference type="Rhea" id="RHEA:66336"/>
        <dbReference type="ChEBI" id="CHEBI:29985"/>
    </reaction>
    <physiologicalReaction direction="left-to-right" evidence="19">
        <dbReference type="Rhea" id="RHEA:66337"/>
    </physiologicalReaction>
</comment>
<evidence type="ECO:0000256" key="25">
    <source>
        <dbReference type="ARBA" id="ARBA00081925"/>
    </source>
</evidence>
<gene>
    <name evidence="28" type="ORF">WA026_008230</name>
</gene>
<dbReference type="GO" id="GO:0030672">
    <property type="term" value="C:synaptic vesicle membrane"/>
    <property type="evidence" value="ECO:0007669"/>
    <property type="project" value="UniProtKB-SubCell"/>
</dbReference>
<evidence type="ECO:0000256" key="20">
    <source>
        <dbReference type="ARBA" id="ARBA00051612"/>
    </source>
</evidence>
<feature type="transmembrane region" description="Helical" evidence="26">
    <location>
        <begin position="170"/>
        <end position="193"/>
    </location>
</feature>
<comment type="catalytic activity">
    <reaction evidence="20">
        <text>D-glucuronate(out) + H(+)(out) = D-glucuronate(in) + H(+)(in)</text>
        <dbReference type="Rhea" id="RHEA:72591"/>
        <dbReference type="ChEBI" id="CHEBI:15378"/>
        <dbReference type="ChEBI" id="CHEBI:58720"/>
    </reaction>
    <physiologicalReaction direction="left-to-right" evidence="20">
        <dbReference type="Rhea" id="RHEA:72592"/>
    </physiologicalReaction>
</comment>
<keyword evidence="6" id="KW-1003">Cell membrane</keyword>
<comment type="catalytic activity">
    <reaction evidence="16">
        <text>L-aspartate(out) = L-aspartate(in)</text>
        <dbReference type="Rhea" id="RHEA:66332"/>
        <dbReference type="ChEBI" id="CHEBI:29991"/>
    </reaction>
    <physiologicalReaction direction="left-to-right" evidence="16">
        <dbReference type="Rhea" id="RHEA:66333"/>
    </physiologicalReaction>
</comment>
<evidence type="ECO:0000259" key="27">
    <source>
        <dbReference type="PROSITE" id="PS50850"/>
    </source>
</evidence>
<reference evidence="28 29" key="1">
    <citation type="submission" date="2023-03" db="EMBL/GenBank/DDBJ databases">
        <title>Genome insight into feeding habits of ladybird beetles.</title>
        <authorList>
            <person name="Li H.-S."/>
            <person name="Huang Y.-H."/>
            <person name="Pang H."/>
        </authorList>
    </citation>
    <scope>NUCLEOTIDE SEQUENCE [LARGE SCALE GENOMIC DNA]</scope>
    <source>
        <strain evidence="28">SYSU_2023b</strain>
        <tissue evidence="28">Whole body</tissue>
    </source>
</reference>
<dbReference type="GO" id="GO:0005765">
    <property type="term" value="C:lysosomal membrane"/>
    <property type="evidence" value="ECO:0007669"/>
    <property type="project" value="UniProtKB-SubCell"/>
</dbReference>
<dbReference type="AlphaFoldDB" id="A0AAW1TKP4"/>
<feature type="transmembrane region" description="Helical" evidence="26">
    <location>
        <begin position="27"/>
        <end position="54"/>
    </location>
</feature>
<evidence type="ECO:0000256" key="6">
    <source>
        <dbReference type="ARBA" id="ARBA00022475"/>
    </source>
</evidence>
<dbReference type="FunFam" id="1.20.1250.20:FF:000067">
    <property type="entry name" value="sialin isoform X2"/>
    <property type="match status" value="1"/>
</dbReference>
<dbReference type="EMBL" id="JARQZJ010000003">
    <property type="protein sequence ID" value="KAK9870670.1"/>
    <property type="molecule type" value="Genomic_DNA"/>
</dbReference>
<evidence type="ECO:0000256" key="15">
    <source>
        <dbReference type="ARBA" id="ARBA00050101"/>
    </source>
</evidence>
<dbReference type="PROSITE" id="PS00217">
    <property type="entry name" value="SUGAR_TRANSPORT_2"/>
    <property type="match status" value="1"/>
</dbReference>
<evidence type="ECO:0000256" key="18">
    <source>
        <dbReference type="ARBA" id="ARBA00051403"/>
    </source>
</evidence>
<evidence type="ECO:0000256" key="11">
    <source>
        <dbReference type="ARBA" id="ARBA00023136"/>
    </source>
</evidence>
<keyword evidence="8" id="KW-0769">Symport</keyword>
<dbReference type="InterPro" id="IPR036259">
    <property type="entry name" value="MFS_trans_sf"/>
</dbReference>
<protein>
    <recommendedName>
        <fullName evidence="22">Sialin</fullName>
    </recommendedName>
    <alternativeName>
        <fullName evidence="25">H(+)/nitrate cotransporter</fullName>
    </alternativeName>
    <alternativeName>
        <fullName evidence="23">H(+)/sialic acid cotransporter</fullName>
    </alternativeName>
    <alternativeName>
        <fullName evidence="24">Vesicular excitatory amino acid transporter</fullName>
    </alternativeName>
</protein>
<feature type="transmembrane region" description="Helical" evidence="26">
    <location>
        <begin position="79"/>
        <end position="103"/>
    </location>
</feature>
<dbReference type="FunFam" id="1.20.1250.20:FF:000003">
    <property type="entry name" value="Solute carrier family 17 member 3"/>
    <property type="match status" value="1"/>
</dbReference>
<evidence type="ECO:0000256" key="12">
    <source>
        <dbReference type="ARBA" id="ARBA00023180"/>
    </source>
</evidence>
<dbReference type="Pfam" id="PF07690">
    <property type="entry name" value="MFS_1"/>
    <property type="match status" value="1"/>
</dbReference>
<dbReference type="PANTHER" id="PTHR11662:SF455">
    <property type="entry name" value="GH23975P"/>
    <property type="match status" value="1"/>
</dbReference>
<keyword evidence="5" id="KW-0813">Transport</keyword>
<evidence type="ECO:0000256" key="9">
    <source>
        <dbReference type="ARBA" id="ARBA00022989"/>
    </source>
</evidence>
<keyword evidence="11 26" id="KW-0472">Membrane</keyword>
<evidence type="ECO:0000256" key="5">
    <source>
        <dbReference type="ARBA" id="ARBA00022448"/>
    </source>
</evidence>
<keyword evidence="12" id="KW-0325">Glycoprotein</keyword>
<dbReference type="GO" id="GO:0006820">
    <property type="term" value="P:monoatomic anion transport"/>
    <property type="evidence" value="ECO:0007669"/>
    <property type="project" value="TreeGrafter"/>
</dbReference>
<keyword evidence="9 26" id="KW-1133">Transmembrane helix</keyword>
<feature type="transmembrane region" description="Helical" evidence="26">
    <location>
        <begin position="200"/>
        <end position="219"/>
    </location>
</feature>
<evidence type="ECO:0000256" key="10">
    <source>
        <dbReference type="ARBA" id="ARBA00023018"/>
    </source>
</evidence>
<accession>A0AAW1TKP4</accession>
<name>A0AAW1TKP4_9CUCU</name>
<comment type="catalytic activity">
    <reaction evidence="18">
        <text>N-acetyl-L-aspartyl-L-glutamate(out) = N-acetyl-L-aspartyl-L-glutamate(in)</text>
        <dbReference type="Rhea" id="RHEA:72599"/>
        <dbReference type="ChEBI" id="CHEBI:76931"/>
    </reaction>
    <physiologicalReaction direction="left-to-right" evidence="18">
        <dbReference type="Rhea" id="RHEA:72600"/>
    </physiologicalReaction>
</comment>
<evidence type="ECO:0000256" key="3">
    <source>
        <dbReference type="ARBA" id="ARBA00004638"/>
    </source>
</evidence>
<feature type="transmembrane region" description="Helical" evidence="26">
    <location>
        <begin position="395"/>
        <end position="417"/>
    </location>
</feature>
<evidence type="ECO:0000256" key="7">
    <source>
        <dbReference type="ARBA" id="ARBA00022692"/>
    </source>
</evidence>
<keyword evidence="29" id="KW-1185">Reference proteome</keyword>
<feature type="transmembrane region" description="Helical" evidence="26">
    <location>
        <begin position="362"/>
        <end position="383"/>
    </location>
</feature>
<dbReference type="InterPro" id="IPR050382">
    <property type="entry name" value="MFS_Na/Anion_cotransporter"/>
</dbReference>
<evidence type="ECO:0000313" key="28">
    <source>
        <dbReference type="EMBL" id="KAK9870670.1"/>
    </source>
</evidence>
<dbReference type="InterPro" id="IPR011701">
    <property type="entry name" value="MFS"/>
</dbReference>
<dbReference type="GO" id="GO:0015293">
    <property type="term" value="F:symporter activity"/>
    <property type="evidence" value="ECO:0007669"/>
    <property type="project" value="UniProtKB-KW"/>
</dbReference>
<keyword evidence="13" id="KW-0458">Lysosome</keyword>
<feature type="transmembrane region" description="Helical" evidence="26">
    <location>
        <begin position="429"/>
        <end position="448"/>
    </location>
</feature>
<dbReference type="InterPro" id="IPR005829">
    <property type="entry name" value="Sugar_transporter_CS"/>
</dbReference>
<comment type="caution">
    <text evidence="28">The sequence shown here is derived from an EMBL/GenBank/DDBJ whole genome shotgun (WGS) entry which is preliminary data.</text>
</comment>
<evidence type="ECO:0000256" key="8">
    <source>
        <dbReference type="ARBA" id="ARBA00022847"/>
    </source>
</evidence>
<proteinExistence type="predicted"/>
<dbReference type="Proteomes" id="UP001431783">
    <property type="component" value="Unassembled WGS sequence"/>
</dbReference>
<feature type="transmembrane region" description="Helical" evidence="26">
    <location>
        <begin position="304"/>
        <end position="326"/>
    </location>
</feature>
<organism evidence="28 29">
    <name type="scientific">Henosepilachna vigintioctopunctata</name>
    <dbReference type="NCBI Taxonomy" id="420089"/>
    <lineage>
        <taxon>Eukaryota</taxon>
        <taxon>Metazoa</taxon>
        <taxon>Ecdysozoa</taxon>
        <taxon>Arthropoda</taxon>
        <taxon>Hexapoda</taxon>
        <taxon>Insecta</taxon>
        <taxon>Pterygota</taxon>
        <taxon>Neoptera</taxon>
        <taxon>Endopterygota</taxon>
        <taxon>Coleoptera</taxon>
        <taxon>Polyphaga</taxon>
        <taxon>Cucujiformia</taxon>
        <taxon>Coccinelloidea</taxon>
        <taxon>Coccinellidae</taxon>
        <taxon>Epilachninae</taxon>
        <taxon>Epilachnini</taxon>
        <taxon>Henosepilachna</taxon>
    </lineage>
</organism>
<dbReference type="InterPro" id="IPR020846">
    <property type="entry name" value="MFS_dom"/>
</dbReference>
<evidence type="ECO:0000256" key="23">
    <source>
        <dbReference type="ARBA" id="ARBA00080244"/>
    </source>
</evidence>
<comment type="subcellular location">
    <subcellularLocation>
        <location evidence="2">Basolateral cell membrane</location>
        <topology evidence="2">Multi-pass membrane protein</topology>
    </subcellularLocation>
    <subcellularLocation>
        <location evidence="3">Cytoplasmic vesicle</location>
        <location evidence="3">Secretory vesicle membrane</location>
        <topology evidence="3">Multi-pass membrane protein</topology>
    </subcellularLocation>
    <subcellularLocation>
        <location evidence="1">Cytoplasmic vesicle</location>
        <location evidence="1">Secretory vesicle</location>
        <location evidence="1">Synaptic vesicle membrane</location>
    </subcellularLocation>
    <subcellularLocation>
        <location evidence="4">Lysosome membrane</location>
    </subcellularLocation>
</comment>
<feature type="transmembrane region" description="Helical" evidence="26">
    <location>
        <begin position="110"/>
        <end position="137"/>
    </location>
</feature>
<keyword evidence="10" id="KW-0770">Synapse</keyword>
<feature type="domain" description="Major facilitator superfamily (MFS) profile" evidence="27">
    <location>
        <begin position="25"/>
        <end position="453"/>
    </location>
</feature>
<dbReference type="CDD" id="cd17318">
    <property type="entry name" value="MFS_SLC17"/>
    <property type="match status" value="1"/>
</dbReference>
<evidence type="ECO:0000256" key="4">
    <source>
        <dbReference type="ARBA" id="ARBA00004656"/>
    </source>
</evidence>
<evidence type="ECO:0000256" key="1">
    <source>
        <dbReference type="ARBA" id="ARBA00004432"/>
    </source>
</evidence>